<sequence>MPECGARLEPEHWMARAEEYSRRVETFLSRHRSRGGNPVGDFLFTYYSLRPRQLRCWHPGFGVLLAGDDAVRHYRSRRGYTVRRDGVTVSENHLRSRLDTVRFVARLLRATARRSARLDCFGLHEWAMVYRSEAVRHSHIPLRLSRSATDAVVESMPLRCSHFDAFRFFTAPAAARNDGTPGRATQPDWEQPGCLHANMDLYKWCYKLIPLVDSDLLFDCLELAAAAREIDMRASPYDLSGYGYSPITVEHRAGRAEFVRCQRLIAQRAAPLRTALLARCDQLLRVAENGDDTTYR</sequence>
<organism evidence="1 2">
    <name type="scientific">Mycobacterium botniense</name>
    <dbReference type="NCBI Taxonomy" id="84962"/>
    <lineage>
        <taxon>Bacteria</taxon>
        <taxon>Bacillati</taxon>
        <taxon>Actinomycetota</taxon>
        <taxon>Actinomycetes</taxon>
        <taxon>Mycobacteriales</taxon>
        <taxon>Mycobacteriaceae</taxon>
        <taxon>Mycobacterium</taxon>
    </lineage>
</organism>
<dbReference type="Proteomes" id="UP000465361">
    <property type="component" value="Unassembled WGS sequence"/>
</dbReference>
<name>A0A7I9Y1M2_9MYCO</name>
<reference evidence="1 2" key="1">
    <citation type="journal article" date="2019" name="Emerg. Microbes Infect.">
        <title>Comprehensive subspecies identification of 175 nontuberculous mycobacteria species based on 7547 genomic profiles.</title>
        <authorList>
            <person name="Matsumoto Y."/>
            <person name="Kinjo T."/>
            <person name="Motooka D."/>
            <person name="Nabeya D."/>
            <person name="Jung N."/>
            <person name="Uechi K."/>
            <person name="Horii T."/>
            <person name="Iida T."/>
            <person name="Fujita J."/>
            <person name="Nakamura S."/>
        </authorList>
    </citation>
    <scope>NUCLEOTIDE SEQUENCE [LARGE SCALE GENOMIC DNA]</scope>
    <source>
        <strain evidence="1 2">JCM 17322</strain>
    </source>
</reference>
<evidence type="ECO:0000313" key="1">
    <source>
        <dbReference type="EMBL" id="GFG75975.1"/>
    </source>
</evidence>
<evidence type="ECO:0008006" key="3">
    <source>
        <dbReference type="Google" id="ProtNLM"/>
    </source>
</evidence>
<dbReference type="EMBL" id="BLKW01000004">
    <property type="protein sequence ID" value="GFG75975.1"/>
    <property type="molecule type" value="Genomic_DNA"/>
</dbReference>
<evidence type="ECO:0000313" key="2">
    <source>
        <dbReference type="Proteomes" id="UP000465361"/>
    </source>
</evidence>
<accession>A0A7I9Y1M2</accession>
<proteinExistence type="predicted"/>
<keyword evidence="2" id="KW-1185">Reference proteome</keyword>
<dbReference type="AlphaFoldDB" id="A0A7I9Y1M2"/>
<gene>
    <name evidence="1" type="ORF">MBOT_33400</name>
</gene>
<dbReference type="RefSeq" id="WP_163759001.1">
    <property type="nucleotide sequence ID" value="NZ_BLKW01000004.1"/>
</dbReference>
<comment type="caution">
    <text evidence="1">The sequence shown here is derived from an EMBL/GenBank/DDBJ whole genome shotgun (WGS) entry which is preliminary data.</text>
</comment>
<protein>
    <recommendedName>
        <fullName evidence="3">3-methyladenine DNA glycosylase</fullName>
    </recommendedName>
</protein>